<dbReference type="GO" id="GO:0005829">
    <property type="term" value="C:cytosol"/>
    <property type="evidence" value="ECO:0007669"/>
    <property type="project" value="TreeGrafter"/>
</dbReference>
<dbReference type="InterPro" id="IPR020581">
    <property type="entry name" value="GDC_P"/>
</dbReference>
<evidence type="ECO:0000313" key="8">
    <source>
        <dbReference type="EMBL" id="RZV38823.1"/>
    </source>
</evidence>
<dbReference type="InterPro" id="IPR015422">
    <property type="entry name" value="PyrdxlP-dep_Trfase_small"/>
</dbReference>
<sequence length="515" mass="56502">MAKFPGIKGIFFDEDPLIEQSSKGVNGIGIPDCGLKKSDLRKDGSAYIDSKYIRKNTPGLPEVSEPSVVRHFTRLSAWNMCVDTVFYPLGSCTMKYNPKINEKIASLENIKNLHPLTPANLIQPILKIVYDFNDILCGLTGLAEFSFAPQAGAAGEFAGLKVIKKYFELKGENRKTILIPDSSHGTNPASSVLAGFTPVEIKTGKAGTLDAEELKKFISKDVAGIMITNPNTFGVFEKDIKKIAEIMHKNGSFVYMDGANFNAFLGNVKVSDMGIDLIQLNLHKTFSTPHGGGGPGSGALGVVESLREFLPVPYIKKTAAVTNNGKKTSNYDKNFDAENQLYELSEDRKNSIGKMTPFLCNFAVLIRAYAYLLSLGRDNIGSVSEIAVLNANYVKKKLGKILSGSDPFEEGLCMHECVFSDKSIEESGISTIELAKILIDYGFHPPTVYFPKNIHGAIMIEPTETESIRTLDNFIKAVKEIKLKTKKSKASKSPQKTKVGRVNEVLANKQPIFKY</sequence>
<dbReference type="AlphaFoldDB" id="A0A520XC84"/>
<gene>
    <name evidence="8" type="ORF">EVJ48_06005</name>
</gene>
<dbReference type="GO" id="GO:0016594">
    <property type="term" value="F:glycine binding"/>
    <property type="evidence" value="ECO:0007669"/>
    <property type="project" value="TreeGrafter"/>
</dbReference>
<dbReference type="SUPFAM" id="SSF53383">
    <property type="entry name" value="PLP-dependent transferases"/>
    <property type="match status" value="1"/>
</dbReference>
<dbReference type="PANTHER" id="PTHR11773:SF1">
    <property type="entry name" value="GLYCINE DEHYDROGENASE (DECARBOXYLATING), MITOCHONDRIAL"/>
    <property type="match status" value="1"/>
</dbReference>
<evidence type="ECO:0000313" key="9">
    <source>
        <dbReference type="Proteomes" id="UP000322454"/>
    </source>
</evidence>
<protein>
    <recommendedName>
        <fullName evidence="2">glycine dehydrogenase (aminomethyl-transferring)</fullName>
        <ecNumber evidence="2">1.4.4.2</ecNumber>
    </recommendedName>
</protein>
<accession>A0A520XC84</accession>
<comment type="catalytic activity">
    <reaction evidence="5">
        <text>N(6)-[(R)-lipoyl]-L-lysyl-[glycine-cleavage complex H protein] + glycine + H(+) = N(6)-[(R)-S(8)-aminomethyldihydrolipoyl]-L-lysyl-[glycine-cleavage complex H protein] + CO2</text>
        <dbReference type="Rhea" id="RHEA:24304"/>
        <dbReference type="Rhea" id="RHEA-COMP:10494"/>
        <dbReference type="Rhea" id="RHEA-COMP:10495"/>
        <dbReference type="ChEBI" id="CHEBI:15378"/>
        <dbReference type="ChEBI" id="CHEBI:16526"/>
        <dbReference type="ChEBI" id="CHEBI:57305"/>
        <dbReference type="ChEBI" id="CHEBI:83099"/>
        <dbReference type="ChEBI" id="CHEBI:83143"/>
        <dbReference type="EC" id="1.4.4.2"/>
    </reaction>
</comment>
<dbReference type="Proteomes" id="UP000322454">
    <property type="component" value="Unassembled WGS sequence"/>
</dbReference>
<dbReference type="GO" id="GO:0004375">
    <property type="term" value="F:glycine dehydrogenase (decarboxylating) activity"/>
    <property type="evidence" value="ECO:0007669"/>
    <property type="project" value="UniProtKB-EC"/>
</dbReference>
<dbReference type="Gene3D" id="6.20.440.10">
    <property type="match status" value="1"/>
</dbReference>
<dbReference type="GO" id="GO:0030170">
    <property type="term" value="F:pyridoxal phosphate binding"/>
    <property type="evidence" value="ECO:0007669"/>
    <property type="project" value="TreeGrafter"/>
</dbReference>
<dbReference type="Gene3D" id="3.40.640.10">
    <property type="entry name" value="Type I PLP-dependent aspartate aminotransferase-like (Major domain)"/>
    <property type="match status" value="1"/>
</dbReference>
<dbReference type="Pfam" id="PF21478">
    <property type="entry name" value="GcvP2_C"/>
    <property type="match status" value="1"/>
</dbReference>
<evidence type="ECO:0000256" key="1">
    <source>
        <dbReference type="ARBA" id="ARBA00003788"/>
    </source>
</evidence>
<dbReference type="InterPro" id="IPR015424">
    <property type="entry name" value="PyrdxlP-dep_Trfase"/>
</dbReference>
<dbReference type="EMBL" id="SHMQ01000014">
    <property type="protein sequence ID" value="RZV38823.1"/>
    <property type="molecule type" value="Genomic_DNA"/>
</dbReference>
<dbReference type="InterPro" id="IPR049316">
    <property type="entry name" value="GDC-P_C"/>
</dbReference>
<proteinExistence type="predicted"/>
<evidence type="ECO:0000256" key="3">
    <source>
        <dbReference type="ARBA" id="ARBA00022898"/>
    </source>
</evidence>
<dbReference type="InterPro" id="IPR000192">
    <property type="entry name" value="Aminotrans_V_dom"/>
</dbReference>
<keyword evidence="3" id="KW-0663">Pyridoxal phosphate</keyword>
<organism evidence="8 9">
    <name type="scientific">Candidatus Acidulodesulfobacterium acidiphilum</name>
    <dbReference type="NCBI Taxonomy" id="2597224"/>
    <lineage>
        <taxon>Bacteria</taxon>
        <taxon>Deltaproteobacteria</taxon>
        <taxon>Candidatus Acidulodesulfobacterales</taxon>
        <taxon>Candidatus Acidulodesulfobacterium</taxon>
    </lineage>
</organism>
<feature type="domain" description="Glycine dehydrogenase C-terminal" evidence="7">
    <location>
        <begin position="384"/>
        <end position="498"/>
    </location>
</feature>
<evidence type="ECO:0000256" key="2">
    <source>
        <dbReference type="ARBA" id="ARBA00012134"/>
    </source>
</evidence>
<dbReference type="Gene3D" id="3.90.1150.10">
    <property type="entry name" value="Aspartate Aminotransferase, domain 1"/>
    <property type="match status" value="1"/>
</dbReference>
<dbReference type="EC" id="1.4.4.2" evidence="2"/>
<comment type="caution">
    <text evidence="8">The sequence shown here is derived from an EMBL/GenBank/DDBJ whole genome shotgun (WGS) entry which is preliminary data.</text>
</comment>
<evidence type="ECO:0000256" key="5">
    <source>
        <dbReference type="ARBA" id="ARBA00049026"/>
    </source>
</evidence>
<dbReference type="InterPro" id="IPR015421">
    <property type="entry name" value="PyrdxlP-dep_Trfase_major"/>
</dbReference>
<reference evidence="8 9" key="1">
    <citation type="submission" date="2019-01" db="EMBL/GenBank/DDBJ databases">
        <title>Insights into ecological role of a new deltaproteobacterial order Candidatus Sinidesulfobacterales (Sva0485) by metagenomics and metatranscriptomics.</title>
        <authorList>
            <person name="Tan S."/>
            <person name="Liu J."/>
            <person name="Fang Y."/>
            <person name="Hedlund B."/>
            <person name="Lian Z.-H."/>
            <person name="Huang L.-Y."/>
            <person name="Li J.-T."/>
            <person name="Huang L.-N."/>
            <person name="Li W.-J."/>
            <person name="Jiang H.-C."/>
            <person name="Dong H.-L."/>
            <person name="Shu W.-S."/>
        </authorList>
    </citation>
    <scope>NUCLEOTIDE SEQUENCE [LARGE SCALE GENOMIC DNA]</scope>
    <source>
        <strain evidence="8">AP4</strain>
    </source>
</reference>
<dbReference type="GO" id="GO:0005960">
    <property type="term" value="C:glycine cleavage complex"/>
    <property type="evidence" value="ECO:0007669"/>
    <property type="project" value="TreeGrafter"/>
</dbReference>
<dbReference type="NCBIfam" id="NF003346">
    <property type="entry name" value="PRK04366.1"/>
    <property type="match status" value="1"/>
</dbReference>
<name>A0A520XC84_9DELT</name>
<feature type="domain" description="Aminotransferase class V" evidence="6">
    <location>
        <begin position="172"/>
        <end position="291"/>
    </location>
</feature>
<dbReference type="PANTHER" id="PTHR11773">
    <property type="entry name" value="GLYCINE DEHYDROGENASE, DECARBOXYLATING"/>
    <property type="match status" value="1"/>
</dbReference>
<dbReference type="FunFam" id="3.40.640.10:FF:000224">
    <property type="entry name" value="Probable glycine dehydrogenase (decarboxylating) subunit 2"/>
    <property type="match status" value="1"/>
</dbReference>
<dbReference type="GO" id="GO:0019464">
    <property type="term" value="P:glycine decarboxylation via glycine cleavage system"/>
    <property type="evidence" value="ECO:0007669"/>
    <property type="project" value="TreeGrafter"/>
</dbReference>
<evidence type="ECO:0000259" key="7">
    <source>
        <dbReference type="Pfam" id="PF21478"/>
    </source>
</evidence>
<keyword evidence="4" id="KW-0560">Oxidoreductase</keyword>
<evidence type="ECO:0000256" key="4">
    <source>
        <dbReference type="ARBA" id="ARBA00023002"/>
    </source>
</evidence>
<evidence type="ECO:0000259" key="6">
    <source>
        <dbReference type="Pfam" id="PF00266"/>
    </source>
</evidence>
<dbReference type="Pfam" id="PF00266">
    <property type="entry name" value="Aminotran_5"/>
    <property type="match status" value="1"/>
</dbReference>
<comment type="function">
    <text evidence="1">The glycine cleavage system catalyzes the degradation of glycine. The P protein binds the alpha-amino group of glycine through its pyridoxal phosphate cofactor; CO(2) is released and the remaining methylamine moiety is then transferred to the lipoamide cofactor of the H protein.</text>
</comment>